<proteinExistence type="predicted"/>
<reference evidence="1 2" key="1">
    <citation type="journal article" date="2019" name="G3 (Bethesda)">
        <title>Sequencing of a Wild Apple (Malus baccata) Genome Unravels the Differences Between Cultivated and Wild Apple Species Regarding Disease Resistance and Cold Tolerance.</title>
        <authorList>
            <person name="Chen X."/>
        </authorList>
    </citation>
    <scope>NUCLEOTIDE SEQUENCE [LARGE SCALE GENOMIC DNA]</scope>
    <source>
        <strain evidence="2">cv. Shandingzi</strain>
        <tissue evidence="1">Leaves</tissue>
    </source>
</reference>
<keyword evidence="2" id="KW-1185">Reference proteome</keyword>
<name>A0A540L200_MALBA</name>
<protein>
    <submittedName>
        <fullName evidence="1">Uncharacterized protein</fullName>
    </submittedName>
</protein>
<accession>A0A540L200</accession>
<dbReference type="Proteomes" id="UP000315295">
    <property type="component" value="Unassembled WGS sequence"/>
</dbReference>
<gene>
    <name evidence="1" type="ORF">C1H46_033929</name>
</gene>
<dbReference type="AlphaFoldDB" id="A0A540L200"/>
<comment type="caution">
    <text evidence="1">The sequence shown here is derived from an EMBL/GenBank/DDBJ whole genome shotgun (WGS) entry which is preliminary data.</text>
</comment>
<sequence length="64" mass="7479">MISQPLIQNCVYVMERLIDCSLMVWCPGQSGIQTFPGRLCYFSLLQQQVFVYMTGAESRYSRYQ</sequence>
<evidence type="ECO:0000313" key="1">
    <source>
        <dbReference type="EMBL" id="TQD80513.1"/>
    </source>
</evidence>
<organism evidence="1 2">
    <name type="scientific">Malus baccata</name>
    <name type="common">Siberian crab apple</name>
    <name type="synonym">Pyrus baccata</name>
    <dbReference type="NCBI Taxonomy" id="106549"/>
    <lineage>
        <taxon>Eukaryota</taxon>
        <taxon>Viridiplantae</taxon>
        <taxon>Streptophyta</taxon>
        <taxon>Embryophyta</taxon>
        <taxon>Tracheophyta</taxon>
        <taxon>Spermatophyta</taxon>
        <taxon>Magnoliopsida</taxon>
        <taxon>eudicotyledons</taxon>
        <taxon>Gunneridae</taxon>
        <taxon>Pentapetalae</taxon>
        <taxon>rosids</taxon>
        <taxon>fabids</taxon>
        <taxon>Rosales</taxon>
        <taxon>Rosaceae</taxon>
        <taxon>Amygdaloideae</taxon>
        <taxon>Maleae</taxon>
        <taxon>Malus</taxon>
    </lineage>
</organism>
<dbReference type="EMBL" id="VIEB01000805">
    <property type="protein sequence ID" value="TQD80513.1"/>
    <property type="molecule type" value="Genomic_DNA"/>
</dbReference>
<evidence type="ECO:0000313" key="2">
    <source>
        <dbReference type="Proteomes" id="UP000315295"/>
    </source>
</evidence>